<name>A0A0S4KLJ2_9BACT</name>
<evidence type="ECO:0000313" key="1">
    <source>
        <dbReference type="EMBL" id="CUQ65313.1"/>
    </source>
</evidence>
<dbReference type="AlphaFoldDB" id="A0A0S4KLJ2"/>
<dbReference type="EMBL" id="LN885086">
    <property type="protein sequence ID" value="CUQ65313.1"/>
    <property type="molecule type" value="Genomic_DNA"/>
</dbReference>
<proteinExistence type="predicted"/>
<reference evidence="2" key="1">
    <citation type="submission" date="2015-09" db="EMBL/GenBank/DDBJ databases">
        <authorList>
            <person name="Daims H."/>
        </authorList>
    </citation>
    <scope>NUCLEOTIDE SEQUENCE [LARGE SCALE GENOMIC DNA]</scope>
</reference>
<dbReference type="Proteomes" id="UP000066284">
    <property type="component" value="Chromosome 1"/>
</dbReference>
<organism evidence="1 2">
    <name type="scientific">Candidatus Nitrospira inopinata</name>
    <dbReference type="NCBI Taxonomy" id="1715989"/>
    <lineage>
        <taxon>Bacteria</taxon>
        <taxon>Pseudomonadati</taxon>
        <taxon>Nitrospirota</taxon>
        <taxon>Nitrospiria</taxon>
        <taxon>Nitrospirales</taxon>
        <taxon>Nitrospiraceae</taxon>
        <taxon>Nitrospira</taxon>
    </lineage>
</organism>
<accession>A0A0S4KLJ2</accession>
<keyword evidence="2" id="KW-1185">Reference proteome</keyword>
<evidence type="ECO:0000313" key="2">
    <source>
        <dbReference type="Proteomes" id="UP000066284"/>
    </source>
</evidence>
<protein>
    <submittedName>
        <fullName evidence="1">Uncharacterized protein</fullName>
    </submittedName>
</protein>
<gene>
    <name evidence="1" type="ORF">NITINOP_0336</name>
</gene>
<sequence>MFEVLVRNQGTRHGSKLRVSLIKKKEHHANHHRGYRKWFMDGCPL</sequence>
<dbReference type="KEGG" id="nio:NITINOP_0336"/>